<evidence type="ECO:0000313" key="9">
    <source>
        <dbReference type="Proteomes" id="UP000563524"/>
    </source>
</evidence>
<dbReference type="PROSITE" id="PS00059">
    <property type="entry name" value="ADH_ZINC"/>
    <property type="match status" value="1"/>
</dbReference>
<dbReference type="SUPFAM" id="SSF50129">
    <property type="entry name" value="GroES-like"/>
    <property type="match status" value="1"/>
</dbReference>
<dbReference type="Pfam" id="PF00107">
    <property type="entry name" value="ADH_zinc_N"/>
    <property type="match status" value="1"/>
</dbReference>
<gene>
    <name evidence="8" type="ORF">GGQ59_001641</name>
</gene>
<dbReference type="Proteomes" id="UP000563524">
    <property type="component" value="Unassembled WGS sequence"/>
</dbReference>
<accession>A0A840I276</accession>
<keyword evidence="9" id="KW-1185">Reference proteome</keyword>
<keyword evidence="2 5" id="KW-0479">Metal-binding</keyword>
<keyword evidence="3 5" id="KW-0862">Zinc</keyword>
<dbReference type="InterPro" id="IPR011032">
    <property type="entry name" value="GroES-like_sf"/>
</dbReference>
<dbReference type="GO" id="GO:0016491">
    <property type="term" value="F:oxidoreductase activity"/>
    <property type="evidence" value="ECO:0007669"/>
    <property type="project" value="UniProtKB-KW"/>
</dbReference>
<dbReference type="InterPro" id="IPR036291">
    <property type="entry name" value="NAD(P)-bd_dom_sf"/>
</dbReference>
<evidence type="ECO:0000259" key="6">
    <source>
        <dbReference type="Pfam" id="PF00107"/>
    </source>
</evidence>
<protein>
    <submittedName>
        <fullName evidence="8">Threonine dehydrogenase-like Zn-dependent dehydrogenase</fullName>
    </submittedName>
</protein>
<dbReference type="Gene3D" id="3.90.180.10">
    <property type="entry name" value="Medium-chain alcohol dehydrogenases, catalytic domain"/>
    <property type="match status" value="1"/>
</dbReference>
<evidence type="ECO:0000256" key="2">
    <source>
        <dbReference type="ARBA" id="ARBA00022723"/>
    </source>
</evidence>
<evidence type="ECO:0000256" key="3">
    <source>
        <dbReference type="ARBA" id="ARBA00022833"/>
    </source>
</evidence>
<comment type="cofactor">
    <cofactor evidence="1 5">
        <name>Zn(2+)</name>
        <dbReference type="ChEBI" id="CHEBI:29105"/>
    </cofactor>
</comment>
<keyword evidence="4" id="KW-0560">Oxidoreductase</keyword>
<dbReference type="AlphaFoldDB" id="A0A840I276"/>
<name>A0A840I276_9PROT</name>
<dbReference type="Gene3D" id="3.40.50.720">
    <property type="entry name" value="NAD(P)-binding Rossmann-like Domain"/>
    <property type="match status" value="1"/>
</dbReference>
<dbReference type="PANTHER" id="PTHR42813:SF2">
    <property type="entry name" value="DEHYDROGENASE, ZINC-CONTAINING, PUTATIVE (AFU_ORTHOLOGUE AFUA_2G02810)-RELATED"/>
    <property type="match status" value="1"/>
</dbReference>
<dbReference type="GO" id="GO:0008270">
    <property type="term" value="F:zinc ion binding"/>
    <property type="evidence" value="ECO:0007669"/>
    <property type="project" value="InterPro"/>
</dbReference>
<dbReference type="EMBL" id="JACHOB010000003">
    <property type="protein sequence ID" value="MBB4659116.1"/>
    <property type="molecule type" value="Genomic_DNA"/>
</dbReference>
<dbReference type="InterPro" id="IPR013154">
    <property type="entry name" value="ADH-like_N"/>
</dbReference>
<proteinExistence type="inferred from homology"/>
<dbReference type="CDD" id="cd08283">
    <property type="entry name" value="FDH_like_1"/>
    <property type="match status" value="1"/>
</dbReference>
<sequence>MRALVWHGKNDVRHDTVPDPSIEDPRDCIVRVTKTAICGSDLHLLDGLVPKMENGDVLGHEFMGEVVEIGSEVRRLKVGDRVVVPFTISCGECWFCQRELYSLCDNTNRTKENAIEAMGHAPAGLFGFSHLLGGYAGGQAEYVRVPHADVGPVKVENDTLSDEKVLFLSDIFPTGYMAAENANIQEGDTVAVWGAGPVGLFAIRSAWMLGAGRVIAIEGVPERIALAKSYGNAEVIDFNQGDVKERLDEMTGGRGPDRSIDAVGAESHGHNHGASIAESIQLHTTGAMDRPHVLSEMVKSTRKGGTLSVPGVYGAMTVFPIGPFMNKALSMNSGQTHVQRYLRPLLERIEGGEIDPSMIITHRGGLEAGPDFYKTFRAKDDGCVKCVMTP</sequence>
<evidence type="ECO:0000259" key="7">
    <source>
        <dbReference type="Pfam" id="PF08240"/>
    </source>
</evidence>
<feature type="domain" description="Alcohol dehydrogenase-like C-terminal" evidence="6">
    <location>
        <begin position="197"/>
        <end position="266"/>
    </location>
</feature>
<dbReference type="InterPro" id="IPR013149">
    <property type="entry name" value="ADH-like_C"/>
</dbReference>
<dbReference type="InterPro" id="IPR002328">
    <property type="entry name" value="ADH_Zn_CS"/>
</dbReference>
<evidence type="ECO:0000313" key="8">
    <source>
        <dbReference type="EMBL" id="MBB4659116.1"/>
    </source>
</evidence>
<evidence type="ECO:0000256" key="5">
    <source>
        <dbReference type="RuleBase" id="RU361277"/>
    </source>
</evidence>
<evidence type="ECO:0000256" key="1">
    <source>
        <dbReference type="ARBA" id="ARBA00001947"/>
    </source>
</evidence>
<reference evidence="8 9" key="1">
    <citation type="submission" date="2020-08" db="EMBL/GenBank/DDBJ databases">
        <title>Genomic Encyclopedia of Type Strains, Phase IV (KMG-IV): sequencing the most valuable type-strain genomes for metagenomic binning, comparative biology and taxonomic classification.</title>
        <authorList>
            <person name="Goeker M."/>
        </authorList>
    </citation>
    <scope>NUCLEOTIDE SEQUENCE [LARGE SCALE GENOMIC DNA]</scope>
    <source>
        <strain evidence="8 9">DSM 102850</strain>
    </source>
</reference>
<comment type="caution">
    <text evidence="8">The sequence shown here is derived from an EMBL/GenBank/DDBJ whole genome shotgun (WGS) entry which is preliminary data.</text>
</comment>
<dbReference type="SUPFAM" id="SSF51735">
    <property type="entry name" value="NAD(P)-binding Rossmann-fold domains"/>
    <property type="match status" value="1"/>
</dbReference>
<dbReference type="RefSeq" id="WP_183817403.1">
    <property type="nucleotide sequence ID" value="NZ_JACHOB010000003.1"/>
</dbReference>
<comment type="similarity">
    <text evidence="5">Belongs to the zinc-containing alcohol dehydrogenase family.</text>
</comment>
<feature type="domain" description="Alcohol dehydrogenase-like N-terminal" evidence="7">
    <location>
        <begin position="25"/>
        <end position="153"/>
    </location>
</feature>
<evidence type="ECO:0000256" key="4">
    <source>
        <dbReference type="ARBA" id="ARBA00023002"/>
    </source>
</evidence>
<dbReference type="Pfam" id="PF08240">
    <property type="entry name" value="ADH_N"/>
    <property type="match status" value="1"/>
</dbReference>
<organism evidence="8 9">
    <name type="scientific">Parvularcula dongshanensis</name>
    <dbReference type="NCBI Taxonomy" id="1173995"/>
    <lineage>
        <taxon>Bacteria</taxon>
        <taxon>Pseudomonadati</taxon>
        <taxon>Pseudomonadota</taxon>
        <taxon>Alphaproteobacteria</taxon>
        <taxon>Parvularculales</taxon>
        <taxon>Parvularculaceae</taxon>
        <taxon>Parvularcula</taxon>
    </lineage>
</organism>
<dbReference type="PANTHER" id="PTHR42813">
    <property type="entry name" value="ZINC-TYPE ALCOHOL DEHYDROGENASE-LIKE"/>
    <property type="match status" value="1"/>
</dbReference>